<dbReference type="InterPro" id="IPR015943">
    <property type="entry name" value="WD40/YVTN_repeat-like_dom_sf"/>
</dbReference>
<name>A0A0B2VX42_TOXCA</name>
<evidence type="ECO:0000256" key="6">
    <source>
        <dbReference type="ARBA" id="ARBA00023242"/>
    </source>
</evidence>
<protein>
    <recommendedName>
        <fullName evidence="2">U3 small nucleolar RNA-associated protein 15 homolog</fullName>
    </recommendedName>
</protein>
<dbReference type="InterPro" id="IPR001680">
    <property type="entry name" value="WD40_rpt"/>
</dbReference>
<keyword evidence="5" id="KW-0677">Repeat</keyword>
<proteinExistence type="predicted"/>
<dbReference type="PANTHER" id="PTHR19924:SF26">
    <property type="entry name" value="U3 SMALL NUCLEOLAR RNA-ASSOCIATED PROTEIN 15 HOMOLOG"/>
    <property type="match status" value="1"/>
</dbReference>
<dbReference type="PROSITE" id="PS50294">
    <property type="entry name" value="WD_REPEATS_REGION"/>
    <property type="match status" value="1"/>
</dbReference>
<dbReference type="CDD" id="cd00200">
    <property type="entry name" value="WD40"/>
    <property type="match status" value="1"/>
</dbReference>
<dbReference type="EMBL" id="JPKZ01000718">
    <property type="protein sequence ID" value="KHN85897.1"/>
    <property type="molecule type" value="Genomic_DNA"/>
</dbReference>
<evidence type="ECO:0000313" key="11">
    <source>
        <dbReference type="Proteomes" id="UP000031036"/>
    </source>
</evidence>
<dbReference type="InterPro" id="IPR036322">
    <property type="entry name" value="WD40_repeat_dom_sf"/>
</dbReference>
<evidence type="ECO:0000256" key="2">
    <source>
        <dbReference type="ARBA" id="ARBA00018260"/>
    </source>
</evidence>
<dbReference type="STRING" id="6265.A0A0B2VX42"/>
<keyword evidence="3" id="KW-0698">rRNA processing</keyword>
<accession>A0A0B2VX42</accession>
<evidence type="ECO:0000256" key="8">
    <source>
        <dbReference type="PROSITE-ProRule" id="PRU00221"/>
    </source>
</evidence>
<dbReference type="GO" id="GO:0045943">
    <property type="term" value="P:positive regulation of transcription by RNA polymerase I"/>
    <property type="evidence" value="ECO:0007669"/>
    <property type="project" value="TreeGrafter"/>
</dbReference>
<dbReference type="SUPFAM" id="SSF50998">
    <property type="entry name" value="Quinoprotein alcohol dehydrogenase-like"/>
    <property type="match status" value="1"/>
</dbReference>
<dbReference type="GO" id="GO:0005730">
    <property type="term" value="C:nucleolus"/>
    <property type="evidence" value="ECO:0007669"/>
    <property type="project" value="UniProtKB-SubCell"/>
</dbReference>
<comment type="caution">
    <text evidence="10">The sequence shown here is derived from an EMBL/GenBank/DDBJ whole genome shotgun (WGS) entry which is preliminary data.</text>
</comment>
<evidence type="ECO:0000256" key="7">
    <source>
        <dbReference type="ARBA" id="ARBA00045437"/>
    </source>
</evidence>
<evidence type="ECO:0000259" key="9">
    <source>
        <dbReference type="Pfam" id="PF09384"/>
    </source>
</evidence>
<evidence type="ECO:0000256" key="1">
    <source>
        <dbReference type="ARBA" id="ARBA00004604"/>
    </source>
</evidence>
<dbReference type="GO" id="GO:0006364">
    <property type="term" value="P:rRNA processing"/>
    <property type="evidence" value="ECO:0007669"/>
    <property type="project" value="UniProtKB-KW"/>
</dbReference>
<keyword evidence="4 8" id="KW-0853">WD repeat</keyword>
<keyword evidence="6" id="KW-0539">Nucleus</keyword>
<keyword evidence="11" id="KW-1185">Reference proteome</keyword>
<dbReference type="Gene3D" id="2.130.10.10">
    <property type="entry name" value="YVTN repeat-like/Quinoprotein amine dehydrogenase"/>
    <property type="match status" value="3"/>
</dbReference>
<dbReference type="SMART" id="SM00320">
    <property type="entry name" value="WD40"/>
    <property type="match status" value="9"/>
</dbReference>
<evidence type="ECO:0000256" key="3">
    <source>
        <dbReference type="ARBA" id="ARBA00022552"/>
    </source>
</evidence>
<dbReference type="InterPro" id="IPR011047">
    <property type="entry name" value="Quinoprotein_ADH-like_sf"/>
</dbReference>
<evidence type="ECO:0000313" key="10">
    <source>
        <dbReference type="EMBL" id="KHN85897.1"/>
    </source>
</evidence>
<dbReference type="AlphaFoldDB" id="A0A0B2VX42"/>
<dbReference type="OrthoDB" id="431715at2759"/>
<organism evidence="10 11">
    <name type="scientific">Toxocara canis</name>
    <name type="common">Canine roundworm</name>
    <dbReference type="NCBI Taxonomy" id="6265"/>
    <lineage>
        <taxon>Eukaryota</taxon>
        <taxon>Metazoa</taxon>
        <taxon>Ecdysozoa</taxon>
        <taxon>Nematoda</taxon>
        <taxon>Chromadorea</taxon>
        <taxon>Rhabditida</taxon>
        <taxon>Spirurina</taxon>
        <taxon>Ascaridomorpha</taxon>
        <taxon>Ascaridoidea</taxon>
        <taxon>Toxocaridae</taxon>
        <taxon>Toxocara</taxon>
    </lineage>
</organism>
<gene>
    <name evidence="10" type="primary">Utp15</name>
    <name evidence="10" type="ORF">Tcan_06708</name>
</gene>
<dbReference type="Proteomes" id="UP000031036">
    <property type="component" value="Unassembled WGS sequence"/>
</dbReference>
<feature type="repeat" description="WD" evidence="8">
    <location>
        <begin position="127"/>
        <end position="168"/>
    </location>
</feature>
<dbReference type="Pfam" id="PF09384">
    <property type="entry name" value="UTP15_C"/>
    <property type="match status" value="1"/>
</dbReference>
<dbReference type="Pfam" id="PF00400">
    <property type="entry name" value="WD40"/>
    <property type="match status" value="4"/>
</dbReference>
<comment type="function">
    <text evidence="7">Ribosome biogenesis factor. Involved in nucleolar processing of pre-18S ribosomal RNA. Required for optimal pre-ribosomal RNA transcription by RNA polymerase I. Part of the small subunit (SSU) processome, first precursor of the small eukaryotic ribosomal subunit. During the assembly of the SSU processome in the nucleolus, many ribosome biogenesis factors, an RNA chaperone and ribosomal proteins associate with the nascent pre-rRNA and work in concert to generate RNA folding, modifications, rearrangements and cleavage as well as targeted degradation of pre-ribosomal RNA by the RNA exosome.</text>
</comment>
<evidence type="ECO:0000256" key="5">
    <source>
        <dbReference type="ARBA" id="ARBA00022737"/>
    </source>
</evidence>
<dbReference type="PANTHER" id="PTHR19924">
    <property type="entry name" value="UTP15 U3 SMALL NUCLEOLAR RNA-ASSOCIATED PROTEIN 15 FAMILY MEMBER"/>
    <property type="match status" value="1"/>
</dbReference>
<dbReference type="OMA" id="CMCLATN"/>
<feature type="domain" description="U3 small nucleolar RNA-associated protein 15 C-terminal" evidence="9">
    <location>
        <begin position="490"/>
        <end position="619"/>
    </location>
</feature>
<dbReference type="InterPro" id="IPR018983">
    <property type="entry name" value="U3_snoRNA-assocProt_15_C"/>
</dbReference>
<reference evidence="10 11" key="1">
    <citation type="submission" date="2014-11" db="EMBL/GenBank/DDBJ databases">
        <title>Genetic blueprint of the zoonotic pathogen Toxocara canis.</title>
        <authorList>
            <person name="Zhu X.-Q."/>
            <person name="Korhonen P.K."/>
            <person name="Cai H."/>
            <person name="Young N.D."/>
            <person name="Nejsum P."/>
            <person name="von Samson-Himmelstjerna G."/>
            <person name="Boag P.R."/>
            <person name="Tan P."/>
            <person name="Li Q."/>
            <person name="Min J."/>
            <person name="Yang Y."/>
            <person name="Wang X."/>
            <person name="Fang X."/>
            <person name="Hall R.S."/>
            <person name="Hofmann A."/>
            <person name="Sternberg P.W."/>
            <person name="Jex A.R."/>
            <person name="Gasser R.B."/>
        </authorList>
    </citation>
    <scope>NUCLEOTIDE SEQUENCE [LARGE SCALE GENOMIC DNA]</scope>
    <source>
        <strain evidence="10">PN_DK_2014</strain>
    </source>
</reference>
<evidence type="ECO:0000256" key="4">
    <source>
        <dbReference type="ARBA" id="ARBA00022574"/>
    </source>
</evidence>
<sequence length="671" mass="73809">MAQPYRRLPRLQSGKREKLLSEDVLYWKRMKQLAIFQEPGNMTSTSFSPVEPYYVASTSSVRLSVFDTLICEPISVYSRFKEAVFGAMFRNDGKLLAVGGREGKVRLFDVQKQGSAGSAPKTPLRVYKAHSSSVYTVVFSCSGKEIVTMASDGSIKIFDISETKSVPLRIIEEAHKDRVRCGAASSISSHIFVSGSYDHLAKVWDAREEGNKPLVCVDHGAPIEAVLLLRGDAVLATAGGTTIKLWDIASGGRLLHTLQNHHKSVTCMCLATNGTRLLSGGLDKKVNVFHTDGAGSYDHLAKVWDAREEGNKPLVCVDHGAPIEAVLLLRGDAVLATAGGTTIKLWDIASGGRLLHTLQNHHKSVTCMCLATNGTRLLSGGLDKKVNVFHTDGAGYALIHSFSMPAPVYTLAISGDDQCMAVGMGNLLAIFRRDIATKHEETIREAKAVGAGLEYSQKIPVAAPTPEQRQRGGVKREVELTAPLAPKLPLGKIDILLRQYKHWKAVDVLFRNRHYWEYNPDMVVAAFMEIYGRKALPFALAGRDAETLRPLLLFLCRYLFKSNYFRTLAIVASTLLEVYAEEQVDANLVKYFHKLNDAIGRELDLQKTLQQTIGALEVLFASSANQTEPKKSDENEFFGEIIILPITLSMKQQLNDDSGVETMPITADVDT</sequence>
<comment type="subcellular location">
    <subcellularLocation>
        <location evidence="1">Nucleus</location>
        <location evidence="1">Nucleolus</location>
    </subcellularLocation>
</comment>
<dbReference type="PROSITE" id="PS50082">
    <property type="entry name" value="WD_REPEATS_2"/>
    <property type="match status" value="1"/>
</dbReference>
<dbReference type="SUPFAM" id="SSF50978">
    <property type="entry name" value="WD40 repeat-like"/>
    <property type="match status" value="1"/>
</dbReference>